<gene>
    <name evidence="4" type="ORF">QWZ15_20205</name>
</gene>
<reference evidence="5" key="1">
    <citation type="journal article" date="2019" name="Int. J. Syst. Evol. Microbiol.">
        <title>The Global Catalogue of Microorganisms (GCM) 10K type strain sequencing project: providing services to taxonomists for standard genome sequencing and annotation.</title>
        <authorList>
            <consortium name="The Broad Institute Genomics Platform"/>
            <consortium name="The Broad Institute Genome Sequencing Center for Infectious Disease"/>
            <person name="Wu L."/>
            <person name="Ma J."/>
        </authorList>
    </citation>
    <scope>NUCLEOTIDE SEQUENCE [LARGE SCALE GENOMIC DNA]</scope>
    <source>
        <strain evidence="5">CECT 7706</strain>
    </source>
</reference>
<dbReference type="InterPro" id="IPR011330">
    <property type="entry name" value="Glyco_hydro/deAcase_b/a-brl"/>
</dbReference>
<dbReference type="InterPro" id="IPR052046">
    <property type="entry name" value="GH57_Enzymes"/>
</dbReference>
<comment type="caution">
    <text evidence="4">The sequence shown here is derived from an EMBL/GenBank/DDBJ whole genome shotgun (WGS) entry which is preliminary data.</text>
</comment>
<evidence type="ECO:0000256" key="2">
    <source>
        <dbReference type="ARBA" id="ARBA00023277"/>
    </source>
</evidence>
<protein>
    <submittedName>
        <fullName evidence="4">Glycoside hydrolase family 57 protein</fullName>
    </submittedName>
</protein>
<feature type="domain" description="Glycoside hydrolase family 57 N-terminal" evidence="3">
    <location>
        <begin position="6"/>
        <end position="282"/>
    </location>
</feature>
<sequence>MKNICLSFQVHQPFRLRKFPFFDIGEAVDYFDDAANTAVLKRVATKCYLPSNKLLLKLFQKHGKEFRVSFSISGTFLDQCEQYMPEVIESFKKLAETGNVEFLGETYAHSLSAMKSKEEFIRQVNAHAEKIESLFGERPIAFRNTELIYADFIGETVYEMGYKVMLTKGSDWVLGWKCPNYMYSNCANPNLRLLFKNYHLSDDISIRFSDRSWTEWPLTAEKFVHWLKAIPQEEEIVNLFMDYGTFGEHQDAKTGIFDFLGEFPEKVLKQENLKFITPSEAALLPNMGDFAIPYPLSLENEDRNLTAWLSNDMQQDALDTLYDLEDKVVNCQDTKLRKDWLYLQSIDHLYYMSTKGSSGSNLHTSFSPYNSPFAAFINYMNVLTDLSQKLDRVPNHRNFFGIQFI</sequence>
<organism evidence="4 5">
    <name type="scientific">Cyclobacterium jeungdonense</name>
    <dbReference type="NCBI Taxonomy" id="708087"/>
    <lineage>
        <taxon>Bacteria</taxon>
        <taxon>Pseudomonadati</taxon>
        <taxon>Bacteroidota</taxon>
        <taxon>Cytophagia</taxon>
        <taxon>Cytophagales</taxon>
        <taxon>Cyclobacteriaceae</taxon>
        <taxon>Cyclobacterium</taxon>
    </lineage>
</organism>
<evidence type="ECO:0000259" key="3">
    <source>
        <dbReference type="Pfam" id="PF03065"/>
    </source>
</evidence>
<dbReference type="CDD" id="cd10795">
    <property type="entry name" value="GH57N_MJA1_like"/>
    <property type="match status" value="1"/>
</dbReference>
<keyword evidence="5" id="KW-1185">Reference proteome</keyword>
<dbReference type="PANTHER" id="PTHR36306:SF1">
    <property type="entry name" value="ALPHA-AMYLASE-RELATED"/>
    <property type="match status" value="1"/>
</dbReference>
<dbReference type="EMBL" id="JAUFQS010000047">
    <property type="protein sequence ID" value="MDN3690155.1"/>
    <property type="molecule type" value="Genomic_DNA"/>
</dbReference>
<proteinExistence type="inferred from homology"/>
<keyword evidence="4" id="KW-0378">Hydrolase</keyword>
<evidence type="ECO:0000256" key="1">
    <source>
        <dbReference type="ARBA" id="ARBA00006821"/>
    </source>
</evidence>
<evidence type="ECO:0000313" key="4">
    <source>
        <dbReference type="EMBL" id="MDN3690155.1"/>
    </source>
</evidence>
<keyword evidence="2" id="KW-0119">Carbohydrate metabolism</keyword>
<name>A0ABT8CCA8_9BACT</name>
<evidence type="ECO:0000313" key="5">
    <source>
        <dbReference type="Proteomes" id="UP001236663"/>
    </source>
</evidence>
<accession>A0ABT8CCA8</accession>
<dbReference type="RefSeq" id="WP_163383336.1">
    <property type="nucleotide sequence ID" value="NZ_JAUFQS010000047.1"/>
</dbReference>
<comment type="similarity">
    <text evidence="1">Belongs to the glycosyl hydrolase 57 family.</text>
</comment>
<dbReference type="PANTHER" id="PTHR36306">
    <property type="entry name" value="ALPHA-AMYLASE-RELATED-RELATED"/>
    <property type="match status" value="1"/>
</dbReference>
<dbReference type="SUPFAM" id="SSF88713">
    <property type="entry name" value="Glycoside hydrolase/deacetylase"/>
    <property type="match status" value="1"/>
</dbReference>
<dbReference type="InterPro" id="IPR004300">
    <property type="entry name" value="Glyco_hydro_57_N"/>
</dbReference>
<dbReference type="Proteomes" id="UP001236663">
    <property type="component" value="Unassembled WGS sequence"/>
</dbReference>
<dbReference type="Pfam" id="PF03065">
    <property type="entry name" value="Glyco_hydro_57"/>
    <property type="match status" value="1"/>
</dbReference>
<dbReference type="GO" id="GO:0016787">
    <property type="term" value="F:hydrolase activity"/>
    <property type="evidence" value="ECO:0007669"/>
    <property type="project" value="UniProtKB-KW"/>
</dbReference>
<dbReference type="Gene3D" id="3.20.110.20">
    <property type="match status" value="1"/>
</dbReference>